<feature type="compositionally biased region" description="Basic and acidic residues" evidence="1">
    <location>
        <begin position="218"/>
        <end position="232"/>
    </location>
</feature>
<evidence type="ECO:0000256" key="1">
    <source>
        <dbReference type="SAM" id="MobiDB-lite"/>
    </source>
</evidence>
<protein>
    <submittedName>
        <fullName evidence="4">PRC-barrel domain-containing protein</fullName>
    </submittedName>
</protein>
<feature type="region of interest" description="Disordered" evidence="1">
    <location>
        <begin position="178"/>
        <end position="232"/>
    </location>
</feature>
<dbReference type="InterPro" id="IPR014747">
    <property type="entry name" value="Bac_photo_RC_H_C"/>
</dbReference>
<evidence type="ECO:0000259" key="3">
    <source>
        <dbReference type="Pfam" id="PF09557"/>
    </source>
</evidence>
<gene>
    <name evidence="4" type="ORF">SAMN04244553_0631</name>
</gene>
<sequence length="232" mass="25905">MTNLLDSVLGSTVYDRDGDKVGRVKKIYVDNASGFPTWIAVSTGLFGHDSLVPLAGAEHRRDRSALQVRVGKDEVKSAPYLEEDGNISQRSERELFDHYHIDPALSAWKTYGRPYAENQMGNQPTAADRAIDRDRRTGMERTEDVEPIRSEERLNIGADSETAGPARVRKYVVEDEETVAVPTKHDEARPVREPIADPSSARGEIGDDEPEMTLFGDEVAKGVDEPRDPDRW</sequence>
<dbReference type="Proteomes" id="UP000219565">
    <property type="component" value="Unassembled WGS sequence"/>
</dbReference>
<dbReference type="Pfam" id="PF09557">
    <property type="entry name" value="DUF2382"/>
    <property type="match status" value="1"/>
</dbReference>
<evidence type="ECO:0000313" key="4">
    <source>
        <dbReference type="EMBL" id="SNY76045.1"/>
    </source>
</evidence>
<dbReference type="RefSeq" id="WP_097243561.1">
    <property type="nucleotide sequence ID" value="NZ_OBEG01000001.1"/>
</dbReference>
<evidence type="ECO:0000259" key="2">
    <source>
        <dbReference type="Pfam" id="PF05239"/>
    </source>
</evidence>
<organism evidence="4 5">
    <name type="scientific">Nocardia amikacinitolerans</name>
    <dbReference type="NCBI Taxonomy" id="756689"/>
    <lineage>
        <taxon>Bacteria</taxon>
        <taxon>Bacillati</taxon>
        <taxon>Actinomycetota</taxon>
        <taxon>Actinomycetes</taxon>
        <taxon>Mycobacteriales</taxon>
        <taxon>Nocardiaceae</taxon>
        <taxon>Nocardia</taxon>
    </lineage>
</organism>
<name>A0A285KTV5_9NOCA</name>
<dbReference type="OrthoDB" id="3712018at2"/>
<dbReference type="EMBL" id="OBEG01000001">
    <property type="protein sequence ID" value="SNY76045.1"/>
    <property type="molecule type" value="Genomic_DNA"/>
</dbReference>
<dbReference type="SUPFAM" id="SSF50346">
    <property type="entry name" value="PRC-barrel domain"/>
    <property type="match status" value="1"/>
</dbReference>
<feature type="domain" description="PRC-barrel" evidence="2">
    <location>
        <begin position="6"/>
        <end position="75"/>
    </location>
</feature>
<dbReference type="Gene3D" id="3.90.50.10">
    <property type="entry name" value="Photosynthetic Reaction Center, subunit H, domain 2"/>
    <property type="match status" value="1"/>
</dbReference>
<dbReference type="AlphaFoldDB" id="A0A285KTV5"/>
<feature type="compositionally biased region" description="Basic and acidic residues" evidence="1">
    <location>
        <begin position="183"/>
        <end position="195"/>
    </location>
</feature>
<dbReference type="InterPro" id="IPR027275">
    <property type="entry name" value="PRC-brl_dom"/>
</dbReference>
<dbReference type="GO" id="GO:0030077">
    <property type="term" value="C:plasma membrane light-harvesting complex"/>
    <property type="evidence" value="ECO:0007669"/>
    <property type="project" value="InterPro"/>
</dbReference>
<dbReference type="Pfam" id="PF05239">
    <property type="entry name" value="PRC"/>
    <property type="match status" value="1"/>
</dbReference>
<evidence type="ECO:0000313" key="5">
    <source>
        <dbReference type="Proteomes" id="UP000219565"/>
    </source>
</evidence>
<proteinExistence type="predicted"/>
<dbReference type="GO" id="GO:0019684">
    <property type="term" value="P:photosynthesis, light reaction"/>
    <property type="evidence" value="ECO:0007669"/>
    <property type="project" value="InterPro"/>
</dbReference>
<dbReference type="InterPro" id="IPR011033">
    <property type="entry name" value="PRC_barrel-like_sf"/>
</dbReference>
<feature type="domain" description="DUF2382" evidence="3">
    <location>
        <begin position="149"/>
        <end position="214"/>
    </location>
</feature>
<keyword evidence="5" id="KW-1185">Reference proteome</keyword>
<dbReference type="STRING" id="1379680.GCA_001612615_00394"/>
<dbReference type="InterPro" id="IPR019060">
    <property type="entry name" value="DUF2382"/>
</dbReference>
<reference evidence="4 5" key="1">
    <citation type="submission" date="2017-09" db="EMBL/GenBank/DDBJ databases">
        <authorList>
            <person name="Ehlers B."/>
            <person name="Leendertz F.H."/>
        </authorList>
    </citation>
    <scope>NUCLEOTIDE SEQUENCE [LARGE SCALE GENOMIC DNA]</scope>
    <source>
        <strain evidence="4 5">DSM 45537</strain>
    </source>
</reference>
<accession>A0A285KTV5</accession>